<evidence type="ECO:0000259" key="4">
    <source>
        <dbReference type="Pfam" id="PF01494"/>
    </source>
</evidence>
<dbReference type="InterPro" id="IPR002938">
    <property type="entry name" value="FAD-bd"/>
</dbReference>
<dbReference type="Pfam" id="PF01494">
    <property type="entry name" value="FAD_binding_3"/>
    <property type="match status" value="1"/>
</dbReference>
<protein>
    <submittedName>
        <fullName evidence="5">2-polyprenyl-6-methoxyphenol hydroxylase-like FAD-dependent oxidoreductase</fullName>
    </submittedName>
</protein>
<comment type="cofactor">
    <cofactor evidence="1">
        <name>FAD</name>
        <dbReference type="ChEBI" id="CHEBI:57692"/>
    </cofactor>
</comment>
<name>A0ABT9SV38_9GAMM</name>
<evidence type="ECO:0000313" key="6">
    <source>
        <dbReference type="Proteomes" id="UP001237737"/>
    </source>
</evidence>
<gene>
    <name evidence="5" type="ORF">J2T07_000794</name>
</gene>
<organism evidence="5 6">
    <name type="scientific">Luteibacter jiangsuensis</name>
    <dbReference type="NCBI Taxonomy" id="637577"/>
    <lineage>
        <taxon>Bacteria</taxon>
        <taxon>Pseudomonadati</taxon>
        <taxon>Pseudomonadota</taxon>
        <taxon>Gammaproteobacteria</taxon>
        <taxon>Lysobacterales</taxon>
        <taxon>Rhodanobacteraceae</taxon>
        <taxon>Luteibacter</taxon>
    </lineage>
</organism>
<evidence type="ECO:0000256" key="2">
    <source>
        <dbReference type="ARBA" id="ARBA00022630"/>
    </source>
</evidence>
<dbReference type="Gene3D" id="3.50.50.60">
    <property type="entry name" value="FAD/NAD(P)-binding domain"/>
    <property type="match status" value="1"/>
</dbReference>
<dbReference type="SUPFAM" id="SSF51905">
    <property type="entry name" value="FAD/NAD(P)-binding domain"/>
    <property type="match status" value="1"/>
</dbReference>
<dbReference type="PANTHER" id="PTHR43004">
    <property type="entry name" value="TRK SYSTEM POTASSIUM UPTAKE PROTEIN"/>
    <property type="match status" value="1"/>
</dbReference>
<reference evidence="5 6" key="1">
    <citation type="submission" date="2023-07" db="EMBL/GenBank/DDBJ databases">
        <title>Sorghum-associated microbial communities from plants grown in Nebraska, USA.</title>
        <authorList>
            <person name="Schachtman D."/>
        </authorList>
    </citation>
    <scope>NUCLEOTIDE SEQUENCE [LARGE SCALE GENOMIC DNA]</scope>
    <source>
        <strain evidence="5 6">CC60</strain>
    </source>
</reference>
<dbReference type="Proteomes" id="UP001237737">
    <property type="component" value="Unassembled WGS sequence"/>
</dbReference>
<feature type="domain" description="FAD-binding" evidence="4">
    <location>
        <begin position="2"/>
        <end position="341"/>
    </location>
</feature>
<sequence length="501" mass="54737">MLDVLVVGAGPTGLVHALWLHSQGVKVRIIDRTGAPGTTSRAMAVQARTLELYRQLGLTDEVVSAGFRTPAMNIWARGKHRARIAVQDIGRGISPYPFILVYPQDFHEKTLVAKLRSLGIEVERNTELLSLEDKGEHVASRVRRADGTEETIHARYLAACDGASSTVRKQLGIGFEGGTYRHVFYVADVELSGLDNAGEAHIALNGEDFVVVLPYSSDGKARFIGTVRDERAEHAENLTFDDVGHEAMASVGIHVDKVNWFSHYRVHHRVADRFRQGRVFLMGDAGHVHSPAGGQGMNTGILDAINLAWKLAAVIHGQAPDALLDTYATERQAFARELVKTTDRIFSLVTADGGFANLMRSYGVPLIAGVIYTIGSARETLFKMVSQTGLAYKDSPLSEGRAGDVEGGDRLPWVNVDGQDNFEPLPVIGWQVHVYGTATPGVRAWCLRNGVTLRQFSWADEHGKAGLKENAVYLLRPDTWVALADPEGSADTLDAYFTSRS</sequence>
<accession>A0ABT9SV38</accession>
<dbReference type="RefSeq" id="WP_306847442.1">
    <property type="nucleotide sequence ID" value="NZ_JAUSSK010000001.1"/>
</dbReference>
<dbReference type="EMBL" id="JAUSSK010000001">
    <property type="protein sequence ID" value="MDQ0008635.1"/>
    <property type="molecule type" value="Genomic_DNA"/>
</dbReference>
<keyword evidence="3" id="KW-0274">FAD</keyword>
<proteinExistence type="predicted"/>
<evidence type="ECO:0000256" key="3">
    <source>
        <dbReference type="ARBA" id="ARBA00022827"/>
    </source>
</evidence>
<dbReference type="InterPro" id="IPR036188">
    <property type="entry name" value="FAD/NAD-bd_sf"/>
</dbReference>
<keyword evidence="6" id="KW-1185">Reference proteome</keyword>
<evidence type="ECO:0000313" key="5">
    <source>
        <dbReference type="EMBL" id="MDQ0008635.1"/>
    </source>
</evidence>
<keyword evidence="2" id="KW-0285">Flavoprotein</keyword>
<dbReference type="PRINTS" id="PR00420">
    <property type="entry name" value="RNGMNOXGNASE"/>
</dbReference>
<dbReference type="InterPro" id="IPR050641">
    <property type="entry name" value="RIFMO-like"/>
</dbReference>
<dbReference type="Gene3D" id="3.30.70.2450">
    <property type="match status" value="1"/>
</dbReference>
<comment type="caution">
    <text evidence="5">The sequence shown here is derived from an EMBL/GenBank/DDBJ whole genome shotgun (WGS) entry which is preliminary data.</text>
</comment>
<dbReference type="PANTHER" id="PTHR43004:SF19">
    <property type="entry name" value="BINDING MONOOXYGENASE, PUTATIVE (JCVI)-RELATED"/>
    <property type="match status" value="1"/>
</dbReference>
<evidence type="ECO:0000256" key="1">
    <source>
        <dbReference type="ARBA" id="ARBA00001974"/>
    </source>
</evidence>